<name>A0A1Y2FH48_PROLT</name>
<gene>
    <name evidence="3" type="ORF">BCR37DRAFT_402797</name>
</gene>
<proteinExistence type="predicted"/>
<dbReference type="PANTHER" id="PTHR43201">
    <property type="entry name" value="ACYL-COA SYNTHETASE"/>
    <property type="match status" value="1"/>
</dbReference>
<dbReference type="InterPro" id="IPR020845">
    <property type="entry name" value="AMP-binding_CS"/>
</dbReference>
<dbReference type="EMBL" id="MCFI01000010">
    <property type="protein sequence ID" value="ORY82135.1"/>
    <property type="molecule type" value="Genomic_DNA"/>
</dbReference>
<dbReference type="AlphaFoldDB" id="A0A1Y2FH48"/>
<dbReference type="RefSeq" id="XP_040725269.1">
    <property type="nucleotide sequence ID" value="XM_040871938.1"/>
</dbReference>
<dbReference type="OMA" id="HIFWIDE"/>
<dbReference type="InterPro" id="IPR042099">
    <property type="entry name" value="ANL_N_sf"/>
</dbReference>
<feature type="domain" description="AMP-dependent synthetase/ligase" evidence="1">
    <location>
        <begin position="35"/>
        <end position="409"/>
    </location>
</feature>
<dbReference type="PROSITE" id="PS00455">
    <property type="entry name" value="AMP_BINDING"/>
    <property type="match status" value="1"/>
</dbReference>
<evidence type="ECO:0000259" key="1">
    <source>
        <dbReference type="Pfam" id="PF00501"/>
    </source>
</evidence>
<dbReference type="Pfam" id="PF13193">
    <property type="entry name" value="AMP-binding_C"/>
    <property type="match status" value="1"/>
</dbReference>
<feature type="domain" description="AMP-binding enzyme C-terminal" evidence="2">
    <location>
        <begin position="464"/>
        <end position="546"/>
    </location>
</feature>
<dbReference type="GO" id="GO:0031956">
    <property type="term" value="F:medium-chain fatty acid-CoA ligase activity"/>
    <property type="evidence" value="ECO:0007669"/>
    <property type="project" value="TreeGrafter"/>
</dbReference>
<dbReference type="PANTHER" id="PTHR43201:SF30">
    <property type="entry name" value="AMP-DEPENDENT SYNTHETASE_LIGASE DOMAIN-CONTAINING PROTEIN"/>
    <property type="match status" value="1"/>
</dbReference>
<keyword evidence="4" id="KW-1185">Reference proteome</keyword>
<reference evidence="3 4" key="1">
    <citation type="submission" date="2016-07" db="EMBL/GenBank/DDBJ databases">
        <title>Pervasive Adenine N6-methylation of Active Genes in Fungi.</title>
        <authorList>
            <consortium name="DOE Joint Genome Institute"/>
            <person name="Mondo S.J."/>
            <person name="Dannebaum R.O."/>
            <person name="Kuo R.C."/>
            <person name="Labutti K."/>
            <person name="Haridas S."/>
            <person name="Kuo A."/>
            <person name="Salamov A."/>
            <person name="Ahrendt S.R."/>
            <person name="Lipzen A."/>
            <person name="Sullivan W."/>
            <person name="Andreopoulos W.B."/>
            <person name="Clum A."/>
            <person name="Lindquist E."/>
            <person name="Daum C."/>
            <person name="Ramamoorthy G.K."/>
            <person name="Gryganskyi A."/>
            <person name="Culley D."/>
            <person name="Magnuson J.K."/>
            <person name="James T.Y."/>
            <person name="O'Malley M.A."/>
            <person name="Stajich J.E."/>
            <person name="Spatafora J.W."/>
            <person name="Visel A."/>
            <person name="Grigoriev I.V."/>
        </authorList>
    </citation>
    <scope>NUCLEOTIDE SEQUENCE [LARGE SCALE GENOMIC DNA]</scope>
    <source>
        <strain evidence="3 4">12-1054</strain>
    </source>
</reference>
<dbReference type="InterPro" id="IPR045851">
    <property type="entry name" value="AMP-bd_C_sf"/>
</dbReference>
<evidence type="ECO:0000259" key="2">
    <source>
        <dbReference type="Pfam" id="PF13193"/>
    </source>
</evidence>
<organism evidence="3 4">
    <name type="scientific">Protomyces lactucae-debilis</name>
    <dbReference type="NCBI Taxonomy" id="2754530"/>
    <lineage>
        <taxon>Eukaryota</taxon>
        <taxon>Fungi</taxon>
        <taxon>Dikarya</taxon>
        <taxon>Ascomycota</taxon>
        <taxon>Taphrinomycotina</taxon>
        <taxon>Taphrinomycetes</taxon>
        <taxon>Taphrinales</taxon>
        <taxon>Protomycetaceae</taxon>
        <taxon>Protomyces</taxon>
    </lineage>
</organism>
<dbReference type="Gene3D" id="3.30.300.30">
    <property type="match status" value="1"/>
</dbReference>
<dbReference type="Pfam" id="PF00501">
    <property type="entry name" value="AMP-binding"/>
    <property type="match status" value="1"/>
</dbReference>
<comment type="caution">
    <text evidence="3">The sequence shown here is derived from an EMBL/GenBank/DDBJ whole genome shotgun (WGS) entry which is preliminary data.</text>
</comment>
<dbReference type="InterPro" id="IPR000873">
    <property type="entry name" value="AMP-dep_synth/lig_dom"/>
</dbReference>
<dbReference type="STRING" id="56484.A0A1Y2FH48"/>
<dbReference type="SUPFAM" id="SSF56801">
    <property type="entry name" value="Acetyl-CoA synthetase-like"/>
    <property type="match status" value="1"/>
</dbReference>
<dbReference type="Proteomes" id="UP000193685">
    <property type="component" value="Unassembled WGS sequence"/>
</dbReference>
<accession>A0A1Y2FH48</accession>
<protein>
    <submittedName>
        <fullName evidence="3">Uncharacterized protein</fullName>
    </submittedName>
</protein>
<dbReference type="OrthoDB" id="10253115at2759"/>
<dbReference type="InterPro" id="IPR025110">
    <property type="entry name" value="AMP-bd_C"/>
</dbReference>
<sequence>MADRLAQVGSHLTQLSIVHGGYEPALLEETLGDNLRRTAARHGSRTAVISHWQDKRLTFAQLDHESDVLARSLSQRGVGRGDRVAIFAGNCIEYVVMLYGTAKVGAILVVCNPQYTEHELLRAILGVDVKMLVIALTLGERSFKSHIELLRKELNLPLVLLPKVGQATEGMPVFSDVLEEGRSSSLDVKAIQLDCNDIVNIQFTSGTTSAPKPACLTHRNILNNGRFIGDRMKLTEQDILCVPVPLFHCFGLVLGNLAAFTHATAVVYPTEVFNARSVLECVQKYRCTALHGVPTMFITELELLEKESFDLKSLRTGIAAGTVVNAGIMSRIHKHLHISNLTITYGMTETSPGSFMSSADDPMEKRTTTVGTCMPWTTLKVVDESGKIVPRGTPGEVYVAGYLLQKCYWNDPKATEACLETDENGTVFMKTGDIGLMDNEGYLSIPGRIKDTIIRGGENISPSEVEDQLAAHPSISDVSVVAVHSERYGDVVGAFIKVLPGKPDPTLEDIQNFARERMARYKVPAHIFIMGKEGLADDFPKTGSGKVRKVELRDMANDVVKKRSSL</sequence>
<dbReference type="GO" id="GO:0006631">
    <property type="term" value="P:fatty acid metabolic process"/>
    <property type="evidence" value="ECO:0007669"/>
    <property type="project" value="TreeGrafter"/>
</dbReference>
<evidence type="ECO:0000313" key="4">
    <source>
        <dbReference type="Proteomes" id="UP000193685"/>
    </source>
</evidence>
<dbReference type="Gene3D" id="3.40.50.12780">
    <property type="entry name" value="N-terminal domain of ligase-like"/>
    <property type="match status" value="1"/>
</dbReference>
<evidence type="ECO:0000313" key="3">
    <source>
        <dbReference type="EMBL" id="ORY82135.1"/>
    </source>
</evidence>
<dbReference type="GeneID" id="63788537"/>